<dbReference type="HOGENOM" id="CLU_2945639_0_0_1"/>
<evidence type="ECO:0000313" key="2">
    <source>
        <dbReference type="EnsemblPlants" id="OMERI02G28390.1"/>
    </source>
</evidence>
<feature type="compositionally biased region" description="Gly residues" evidence="1">
    <location>
        <begin position="24"/>
        <end position="47"/>
    </location>
</feature>
<accession>A0A0E0CQD3</accession>
<feature type="compositionally biased region" description="Basic residues" evidence="1">
    <location>
        <begin position="48"/>
        <end position="60"/>
    </location>
</feature>
<dbReference type="EnsemblPlants" id="OMERI02G28390.1">
    <property type="protein sequence ID" value="OMERI02G28390.1"/>
    <property type="gene ID" value="OMERI02G28390"/>
</dbReference>
<reference evidence="2" key="1">
    <citation type="submission" date="2015-04" db="UniProtKB">
        <authorList>
            <consortium name="EnsemblPlants"/>
        </authorList>
    </citation>
    <scope>IDENTIFICATION</scope>
</reference>
<evidence type="ECO:0000256" key="1">
    <source>
        <dbReference type="SAM" id="MobiDB-lite"/>
    </source>
</evidence>
<dbReference type="Proteomes" id="UP000008021">
    <property type="component" value="Chromosome 2"/>
</dbReference>
<sequence>MDPALPQPGSSLPRAPRAAEASGDGEGGVAGFGGDGVGGARWCGSGRGRLRGRRRRMEPV</sequence>
<proteinExistence type="predicted"/>
<organism evidence="2">
    <name type="scientific">Oryza meridionalis</name>
    <dbReference type="NCBI Taxonomy" id="40149"/>
    <lineage>
        <taxon>Eukaryota</taxon>
        <taxon>Viridiplantae</taxon>
        <taxon>Streptophyta</taxon>
        <taxon>Embryophyta</taxon>
        <taxon>Tracheophyta</taxon>
        <taxon>Spermatophyta</taxon>
        <taxon>Magnoliopsida</taxon>
        <taxon>Liliopsida</taxon>
        <taxon>Poales</taxon>
        <taxon>Poaceae</taxon>
        <taxon>BOP clade</taxon>
        <taxon>Oryzoideae</taxon>
        <taxon>Oryzeae</taxon>
        <taxon>Oryzinae</taxon>
        <taxon>Oryza</taxon>
    </lineage>
</organism>
<reference evidence="2" key="2">
    <citation type="submission" date="2018-05" db="EMBL/GenBank/DDBJ databases">
        <title>OmerRS3 (Oryza meridionalis Reference Sequence Version 3).</title>
        <authorList>
            <person name="Zhang J."/>
            <person name="Kudrna D."/>
            <person name="Lee S."/>
            <person name="Talag J."/>
            <person name="Welchert J."/>
            <person name="Wing R.A."/>
        </authorList>
    </citation>
    <scope>NUCLEOTIDE SEQUENCE [LARGE SCALE GENOMIC DNA]</scope>
    <source>
        <strain evidence="2">cv. OR44</strain>
    </source>
</reference>
<name>A0A0E0CQD3_9ORYZ</name>
<dbReference type="AlphaFoldDB" id="A0A0E0CQD3"/>
<evidence type="ECO:0000313" key="3">
    <source>
        <dbReference type="Proteomes" id="UP000008021"/>
    </source>
</evidence>
<feature type="region of interest" description="Disordered" evidence="1">
    <location>
        <begin position="1"/>
        <end position="60"/>
    </location>
</feature>
<protein>
    <submittedName>
        <fullName evidence="2">Uncharacterized protein</fullName>
    </submittedName>
</protein>
<keyword evidence="3" id="KW-1185">Reference proteome</keyword>
<dbReference type="Gramene" id="OMERI02G28390.1">
    <property type="protein sequence ID" value="OMERI02G28390.1"/>
    <property type="gene ID" value="OMERI02G28390"/>
</dbReference>